<accession>A0A1G7LAQ5</accession>
<proteinExistence type="predicted"/>
<dbReference type="OrthoDB" id="798828at2"/>
<evidence type="ECO:0000313" key="1">
    <source>
        <dbReference type="EMBL" id="SDF46568.1"/>
    </source>
</evidence>
<protein>
    <submittedName>
        <fullName evidence="1">Uncharacterized protein</fullName>
    </submittedName>
</protein>
<name>A0A1G7LAQ5_9SPHI</name>
<dbReference type="EMBL" id="FNAI01000018">
    <property type="protein sequence ID" value="SDF46568.1"/>
    <property type="molecule type" value="Genomic_DNA"/>
</dbReference>
<organism evidence="1 2">
    <name type="scientific">Mucilaginibacter pineti</name>
    <dbReference type="NCBI Taxonomy" id="1391627"/>
    <lineage>
        <taxon>Bacteria</taxon>
        <taxon>Pseudomonadati</taxon>
        <taxon>Bacteroidota</taxon>
        <taxon>Sphingobacteriia</taxon>
        <taxon>Sphingobacteriales</taxon>
        <taxon>Sphingobacteriaceae</taxon>
        <taxon>Mucilaginibacter</taxon>
    </lineage>
</organism>
<dbReference type="RefSeq" id="WP_143014255.1">
    <property type="nucleotide sequence ID" value="NZ_FNAI01000018.1"/>
</dbReference>
<evidence type="ECO:0000313" key="2">
    <source>
        <dbReference type="Proteomes" id="UP000199072"/>
    </source>
</evidence>
<dbReference type="STRING" id="1391627.SAMN05216464_118100"/>
<sequence length="83" mass="9470">MEKPLKIEISSTDGSKQWCTLIEKRNNQNGQMLYTFRSEQTGNDFLISKHGNEWGHLQGDLPNAECVKELGNYIDGTDHDDND</sequence>
<reference evidence="1 2" key="1">
    <citation type="submission" date="2016-10" db="EMBL/GenBank/DDBJ databases">
        <authorList>
            <person name="de Groot N.N."/>
        </authorList>
    </citation>
    <scope>NUCLEOTIDE SEQUENCE [LARGE SCALE GENOMIC DNA]</scope>
    <source>
        <strain evidence="1 2">47C3B</strain>
    </source>
</reference>
<gene>
    <name evidence="1" type="ORF">SAMN05216464_118100</name>
</gene>
<dbReference type="AlphaFoldDB" id="A0A1G7LAQ5"/>
<dbReference type="Proteomes" id="UP000199072">
    <property type="component" value="Unassembled WGS sequence"/>
</dbReference>
<keyword evidence="2" id="KW-1185">Reference proteome</keyword>